<comment type="similarity">
    <text evidence="1 4">Belongs to the D-isomer specific 2-hydroxyacid dehydrogenase family.</text>
</comment>
<proteinExistence type="inferred from homology"/>
<dbReference type="EMBL" id="JBHUDE010000017">
    <property type="protein sequence ID" value="MFD1606971.1"/>
    <property type="molecule type" value="Genomic_DNA"/>
</dbReference>
<feature type="domain" description="D-isomer specific 2-hydroxyacid dehydrogenase NAD-binding" evidence="6">
    <location>
        <begin position="105"/>
        <end position="280"/>
    </location>
</feature>
<dbReference type="SUPFAM" id="SSF51735">
    <property type="entry name" value="NAD(P)-binding Rossmann-fold domains"/>
    <property type="match status" value="1"/>
</dbReference>
<accession>A0ABW4HNA2</accession>
<dbReference type="Pfam" id="PF02826">
    <property type="entry name" value="2-Hacid_dh_C"/>
    <property type="match status" value="1"/>
</dbReference>
<dbReference type="PANTHER" id="PTHR43333:SF1">
    <property type="entry name" value="D-ISOMER SPECIFIC 2-HYDROXYACID DEHYDROGENASE NAD-BINDING DOMAIN-CONTAINING PROTEIN"/>
    <property type="match status" value="1"/>
</dbReference>
<keyword evidence="8" id="KW-1185">Reference proteome</keyword>
<dbReference type="PROSITE" id="PS00671">
    <property type="entry name" value="D_2_HYDROXYACID_DH_3"/>
    <property type="match status" value="1"/>
</dbReference>
<dbReference type="PANTHER" id="PTHR43333">
    <property type="entry name" value="2-HACID_DH_C DOMAIN-CONTAINING PROTEIN"/>
    <property type="match status" value="1"/>
</dbReference>
<dbReference type="RefSeq" id="WP_379596328.1">
    <property type="nucleotide sequence ID" value="NZ_JBHUDE010000017.1"/>
</dbReference>
<reference evidence="8" key="1">
    <citation type="journal article" date="2019" name="Int. J. Syst. Evol. Microbiol.">
        <title>The Global Catalogue of Microorganisms (GCM) 10K type strain sequencing project: providing services to taxonomists for standard genome sequencing and annotation.</title>
        <authorList>
            <consortium name="The Broad Institute Genomics Platform"/>
            <consortium name="The Broad Institute Genome Sequencing Center for Infectious Disease"/>
            <person name="Wu L."/>
            <person name="Ma J."/>
        </authorList>
    </citation>
    <scope>NUCLEOTIDE SEQUENCE [LARGE SCALE GENOMIC DNA]</scope>
    <source>
        <strain evidence="8">CGMCC 1.12376</strain>
    </source>
</reference>
<dbReference type="Proteomes" id="UP001597221">
    <property type="component" value="Unassembled WGS sequence"/>
</dbReference>
<protein>
    <submittedName>
        <fullName evidence="7">D-2-hydroxyacid dehydrogenase</fullName>
    </submittedName>
</protein>
<dbReference type="InterPro" id="IPR006139">
    <property type="entry name" value="D-isomer_2_OHA_DH_cat_dom"/>
</dbReference>
<sequence length="321" mass="36897">MLIICSIPQLTDEQMKKLKSLNDKIYFTEDIHSNTHTVPYDKAEIFITFGYDIQNEMLDRMENLKWIHIFQTGIEHLPIDDILKRDITLTHTKDIHGIPIGEYVLSMILYSVRDIPRFLASKHAKYWDEREPRIEEAHGKTVAVFGTGSVGRDIAKKLKALSMQVIGVNTSGKSIEHFDETYKMEDKHIVLGKSDFVVLILPATKDTYHCIGEEEFKSMKNNCFIINVGRGSLIDTDALIDNLLKRRIKGAALDVFDEEPLPATSPLWDLNNVFISPHIASLTDKYNDRCIDVFSENLNLFKEGKELKYRISFDNIVKRGY</sequence>
<dbReference type="InterPro" id="IPR029753">
    <property type="entry name" value="D-isomer_DH_CS"/>
</dbReference>
<dbReference type="CDD" id="cd05300">
    <property type="entry name" value="2-Hacid_dh_1"/>
    <property type="match status" value="1"/>
</dbReference>
<evidence type="ECO:0000256" key="4">
    <source>
        <dbReference type="RuleBase" id="RU003719"/>
    </source>
</evidence>
<dbReference type="Pfam" id="PF00389">
    <property type="entry name" value="2-Hacid_dh"/>
    <property type="match status" value="1"/>
</dbReference>
<feature type="domain" description="D-isomer specific 2-hydroxyacid dehydrogenase catalytic" evidence="5">
    <location>
        <begin position="14"/>
        <end position="310"/>
    </location>
</feature>
<keyword evidence="3" id="KW-0520">NAD</keyword>
<evidence type="ECO:0000313" key="7">
    <source>
        <dbReference type="EMBL" id="MFD1606971.1"/>
    </source>
</evidence>
<evidence type="ECO:0000256" key="3">
    <source>
        <dbReference type="ARBA" id="ARBA00023027"/>
    </source>
</evidence>
<gene>
    <name evidence="7" type="ORF">ACFSBH_04820</name>
</gene>
<name>A0ABW4HNA2_9BACI</name>
<evidence type="ECO:0000256" key="2">
    <source>
        <dbReference type="ARBA" id="ARBA00023002"/>
    </source>
</evidence>
<evidence type="ECO:0000313" key="8">
    <source>
        <dbReference type="Proteomes" id="UP001597221"/>
    </source>
</evidence>
<dbReference type="InterPro" id="IPR036291">
    <property type="entry name" value="NAD(P)-bd_dom_sf"/>
</dbReference>
<organism evidence="7 8">
    <name type="scientific">Oceanobacillus luteolus</name>
    <dbReference type="NCBI Taxonomy" id="1274358"/>
    <lineage>
        <taxon>Bacteria</taxon>
        <taxon>Bacillati</taxon>
        <taxon>Bacillota</taxon>
        <taxon>Bacilli</taxon>
        <taxon>Bacillales</taxon>
        <taxon>Bacillaceae</taxon>
        <taxon>Oceanobacillus</taxon>
    </lineage>
</organism>
<evidence type="ECO:0000259" key="5">
    <source>
        <dbReference type="Pfam" id="PF00389"/>
    </source>
</evidence>
<dbReference type="SUPFAM" id="SSF52283">
    <property type="entry name" value="Formate/glycerate dehydrogenase catalytic domain-like"/>
    <property type="match status" value="1"/>
</dbReference>
<keyword evidence="2 4" id="KW-0560">Oxidoreductase</keyword>
<dbReference type="Gene3D" id="3.40.50.720">
    <property type="entry name" value="NAD(P)-binding Rossmann-like Domain"/>
    <property type="match status" value="2"/>
</dbReference>
<evidence type="ECO:0000256" key="1">
    <source>
        <dbReference type="ARBA" id="ARBA00005854"/>
    </source>
</evidence>
<evidence type="ECO:0000259" key="6">
    <source>
        <dbReference type="Pfam" id="PF02826"/>
    </source>
</evidence>
<comment type="caution">
    <text evidence="7">The sequence shown here is derived from an EMBL/GenBank/DDBJ whole genome shotgun (WGS) entry which is preliminary data.</text>
</comment>
<dbReference type="InterPro" id="IPR006140">
    <property type="entry name" value="D-isomer_DH_NAD-bd"/>
</dbReference>